<reference evidence="1 2" key="1">
    <citation type="submission" date="2020-08" db="EMBL/GenBank/DDBJ databases">
        <title>Cohnella phylogeny.</title>
        <authorList>
            <person name="Dunlap C."/>
        </authorList>
    </citation>
    <scope>NUCLEOTIDE SEQUENCE [LARGE SCALE GENOMIC DNA]</scope>
    <source>
        <strain evidence="1 2">DSM 103658</strain>
    </source>
</reference>
<sequence>MAKYTVTHTCGHTVTVDLVGKGKDREWKLKQMEQGVCTDCYRAQQQAKAEAKAAEQGLPALEGSEKQIAWATTIRSKMIDEIFEPIRKELTKGTPKDEQAAKAIAWMIEQVTEKINTASAKWWIDNRNLLHSEYRRELAIAAKGHMGN</sequence>
<keyword evidence="2" id="KW-1185">Reference proteome</keyword>
<proteinExistence type="predicted"/>
<dbReference type="AlphaFoldDB" id="A0A841TBP1"/>
<name>A0A841TBP1_9BACL</name>
<evidence type="ECO:0000313" key="1">
    <source>
        <dbReference type="EMBL" id="MBB6677536.1"/>
    </source>
</evidence>
<comment type="caution">
    <text evidence="1">The sequence shown here is derived from an EMBL/GenBank/DDBJ whole genome shotgun (WGS) entry which is preliminary data.</text>
</comment>
<gene>
    <name evidence="1" type="ORF">H4Q31_09380</name>
</gene>
<organism evidence="1 2">
    <name type="scientific">Cohnella lubricantis</name>
    <dbReference type="NCBI Taxonomy" id="2163172"/>
    <lineage>
        <taxon>Bacteria</taxon>
        <taxon>Bacillati</taxon>
        <taxon>Bacillota</taxon>
        <taxon>Bacilli</taxon>
        <taxon>Bacillales</taxon>
        <taxon>Paenibacillaceae</taxon>
        <taxon>Cohnella</taxon>
    </lineage>
</organism>
<dbReference type="EMBL" id="JACJVN010000033">
    <property type="protein sequence ID" value="MBB6677536.1"/>
    <property type="molecule type" value="Genomic_DNA"/>
</dbReference>
<dbReference type="Proteomes" id="UP000574133">
    <property type="component" value="Unassembled WGS sequence"/>
</dbReference>
<protein>
    <submittedName>
        <fullName evidence="1">Uncharacterized protein</fullName>
    </submittedName>
</protein>
<dbReference type="RefSeq" id="WP_185178813.1">
    <property type="nucleotide sequence ID" value="NZ_CBCSEP010000005.1"/>
</dbReference>
<accession>A0A841TBP1</accession>
<evidence type="ECO:0000313" key="2">
    <source>
        <dbReference type="Proteomes" id="UP000574133"/>
    </source>
</evidence>